<dbReference type="OrthoDB" id="9809908at2"/>
<feature type="transmembrane region" description="Helical" evidence="1">
    <location>
        <begin position="95"/>
        <end position="118"/>
    </location>
</feature>
<dbReference type="GO" id="GO:0000155">
    <property type="term" value="F:phosphorelay sensor kinase activity"/>
    <property type="evidence" value="ECO:0007669"/>
    <property type="project" value="InterPro"/>
</dbReference>
<evidence type="ECO:0000259" key="2">
    <source>
        <dbReference type="Pfam" id="PF06580"/>
    </source>
</evidence>
<feature type="transmembrane region" description="Helical" evidence="1">
    <location>
        <begin position="56"/>
        <end position="74"/>
    </location>
</feature>
<accession>A0A5C6RMS3</accession>
<proteinExistence type="predicted"/>
<dbReference type="InterPro" id="IPR010559">
    <property type="entry name" value="Sig_transdc_His_kin_internal"/>
</dbReference>
<evidence type="ECO:0000313" key="3">
    <source>
        <dbReference type="EMBL" id="TXB63606.1"/>
    </source>
</evidence>
<keyword evidence="3" id="KW-0418">Kinase</keyword>
<dbReference type="Gene3D" id="3.30.565.10">
    <property type="entry name" value="Histidine kinase-like ATPase, C-terminal domain"/>
    <property type="match status" value="1"/>
</dbReference>
<dbReference type="GO" id="GO:0016020">
    <property type="term" value="C:membrane"/>
    <property type="evidence" value="ECO:0007669"/>
    <property type="project" value="InterPro"/>
</dbReference>
<evidence type="ECO:0000313" key="4">
    <source>
        <dbReference type="Proteomes" id="UP000321580"/>
    </source>
</evidence>
<keyword evidence="4" id="KW-1185">Reference proteome</keyword>
<organism evidence="3 4">
    <name type="scientific">Phaeodactylibacter luteus</name>
    <dbReference type="NCBI Taxonomy" id="1564516"/>
    <lineage>
        <taxon>Bacteria</taxon>
        <taxon>Pseudomonadati</taxon>
        <taxon>Bacteroidota</taxon>
        <taxon>Saprospiria</taxon>
        <taxon>Saprospirales</taxon>
        <taxon>Haliscomenobacteraceae</taxon>
        <taxon>Phaeodactylibacter</taxon>
    </lineage>
</organism>
<dbReference type="PANTHER" id="PTHR34220">
    <property type="entry name" value="SENSOR HISTIDINE KINASE YPDA"/>
    <property type="match status" value="1"/>
</dbReference>
<dbReference type="InterPro" id="IPR050640">
    <property type="entry name" value="Bact_2-comp_sensor_kinase"/>
</dbReference>
<protein>
    <submittedName>
        <fullName evidence="3">Histidine kinase</fullName>
    </submittedName>
</protein>
<dbReference type="AlphaFoldDB" id="A0A5C6RMS3"/>
<dbReference type="Pfam" id="PF06580">
    <property type="entry name" value="His_kinase"/>
    <property type="match status" value="1"/>
</dbReference>
<keyword evidence="1" id="KW-1133">Transmembrane helix</keyword>
<feature type="transmembrane region" description="Helical" evidence="1">
    <location>
        <begin position="130"/>
        <end position="148"/>
    </location>
</feature>
<gene>
    <name evidence="3" type="ORF">FRY97_08770</name>
</gene>
<name>A0A5C6RMS3_9BACT</name>
<sequence length="367" mass="40396">MFSNNQAMMSKVKSTFNWGEAKSLLLQFAAGGGAVTLAFSSGLLLEGEWGAFLKGWALNGTIWVAIGWGNGKLFHLLEREMPWLETPVKRLAISLLLTLAYSLGIALLIVLAYAYPIWGQRPSEAIGGVGWPFFISISGITLLVSFFLHGRGFFIAWKNAEVEAEANKRAALAAEYEALKNQVNPHFLFNSFNVLSALVYKDADLSAQFIRQLSQVYRYVLDTSGQELVPLEEELGMLQAYLFLLRIRFGEAIDTRLEVAAQVDEAIVPLALQMLVENAVKHNVAAKGKPLAILISREGGSLIVKNTLQLKTNRQDRVGAGLPNLQRRYAFLAGQQLDIKTEGGFFWARVPILELKPVAALAKDGAL</sequence>
<dbReference type="EMBL" id="VOOR01000014">
    <property type="protein sequence ID" value="TXB63606.1"/>
    <property type="molecule type" value="Genomic_DNA"/>
</dbReference>
<evidence type="ECO:0000256" key="1">
    <source>
        <dbReference type="SAM" id="Phobius"/>
    </source>
</evidence>
<dbReference type="Proteomes" id="UP000321580">
    <property type="component" value="Unassembled WGS sequence"/>
</dbReference>
<keyword evidence="1" id="KW-0472">Membrane</keyword>
<keyword evidence="1" id="KW-0812">Transmembrane</keyword>
<dbReference type="PANTHER" id="PTHR34220:SF7">
    <property type="entry name" value="SENSOR HISTIDINE KINASE YPDA"/>
    <property type="match status" value="1"/>
</dbReference>
<dbReference type="InterPro" id="IPR036890">
    <property type="entry name" value="HATPase_C_sf"/>
</dbReference>
<comment type="caution">
    <text evidence="3">The sequence shown here is derived from an EMBL/GenBank/DDBJ whole genome shotgun (WGS) entry which is preliminary data.</text>
</comment>
<feature type="domain" description="Signal transduction histidine kinase internal region" evidence="2">
    <location>
        <begin position="174"/>
        <end position="252"/>
    </location>
</feature>
<reference evidence="3 4" key="1">
    <citation type="submission" date="2019-08" db="EMBL/GenBank/DDBJ databases">
        <title>Genome of Phaeodactylibacter luteus.</title>
        <authorList>
            <person name="Bowman J.P."/>
        </authorList>
    </citation>
    <scope>NUCLEOTIDE SEQUENCE [LARGE SCALE GENOMIC DNA]</scope>
    <source>
        <strain evidence="3 4">KCTC 42180</strain>
    </source>
</reference>
<keyword evidence="3" id="KW-0808">Transferase</keyword>